<sequence length="132" mass="14823">MNNQRHPDIEIYIKTRPLAGIENWLSTLGEACVSSVSSEPSGNKTHEYTLTIDGESIPVFVHEKAAGKAWTSVWFQSDKTPWEKDLDCARVASLALQAQVRCIATGWTTGDDPDEWWKVEDKVEELITWTSA</sequence>
<dbReference type="AlphaFoldDB" id="A0A1N7PAZ9"/>
<dbReference type="OrthoDB" id="1495305at2"/>
<evidence type="ECO:0000313" key="2">
    <source>
        <dbReference type="Proteomes" id="UP000185999"/>
    </source>
</evidence>
<protein>
    <submittedName>
        <fullName evidence="1">Uncharacterized protein</fullName>
    </submittedName>
</protein>
<evidence type="ECO:0000313" key="1">
    <source>
        <dbReference type="EMBL" id="SIT07728.1"/>
    </source>
</evidence>
<dbReference type="RefSeq" id="WP_054341449.1">
    <property type="nucleotide sequence ID" value="NZ_FTOE01000013.1"/>
</dbReference>
<name>A0A1N7PAZ9_9GAMM</name>
<keyword evidence="2" id="KW-1185">Reference proteome</keyword>
<reference evidence="2" key="1">
    <citation type="submission" date="2017-01" db="EMBL/GenBank/DDBJ databases">
        <authorList>
            <person name="Varghese N."/>
            <person name="Submissions S."/>
        </authorList>
    </citation>
    <scope>NUCLEOTIDE SEQUENCE [LARGE SCALE GENOMIC DNA]</scope>
    <source>
        <strain evidence="2">DSM 22306</strain>
    </source>
</reference>
<dbReference type="Proteomes" id="UP000185999">
    <property type="component" value="Unassembled WGS sequence"/>
</dbReference>
<organism evidence="1 2">
    <name type="scientific">Neptunomonas antarctica</name>
    <dbReference type="NCBI Taxonomy" id="619304"/>
    <lineage>
        <taxon>Bacteria</taxon>
        <taxon>Pseudomonadati</taxon>
        <taxon>Pseudomonadota</taxon>
        <taxon>Gammaproteobacteria</taxon>
        <taxon>Oceanospirillales</taxon>
        <taxon>Oceanospirillaceae</taxon>
        <taxon>Neptunomonas</taxon>
    </lineage>
</organism>
<dbReference type="EMBL" id="FTOE01000013">
    <property type="protein sequence ID" value="SIT07728.1"/>
    <property type="molecule type" value="Genomic_DNA"/>
</dbReference>
<proteinExistence type="predicted"/>
<accession>A0A1N7PAZ9</accession>
<dbReference type="STRING" id="619304.SAMN05421760_113102"/>
<gene>
    <name evidence="1" type="ORF">SAMN05421760_113102</name>
</gene>